<proteinExistence type="predicted"/>
<accession>A0AAD4G8Q3</accession>
<comment type="caution">
    <text evidence="2">The sequence shown here is derived from an EMBL/GenBank/DDBJ whole genome shotgun (WGS) entry which is preliminary data.</text>
</comment>
<feature type="compositionally biased region" description="Polar residues" evidence="1">
    <location>
        <begin position="11"/>
        <end position="22"/>
    </location>
</feature>
<evidence type="ECO:0000313" key="3">
    <source>
        <dbReference type="Proteomes" id="UP001194468"/>
    </source>
</evidence>
<dbReference type="EMBL" id="WHUW01000068">
    <property type="protein sequence ID" value="KAF8429363.1"/>
    <property type="molecule type" value="Genomic_DNA"/>
</dbReference>
<reference evidence="2" key="2">
    <citation type="journal article" date="2020" name="Nat. Commun.">
        <title>Large-scale genome sequencing of mycorrhizal fungi provides insights into the early evolution of symbiotic traits.</title>
        <authorList>
            <person name="Miyauchi S."/>
            <person name="Kiss E."/>
            <person name="Kuo A."/>
            <person name="Drula E."/>
            <person name="Kohler A."/>
            <person name="Sanchez-Garcia M."/>
            <person name="Morin E."/>
            <person name="Andreopoulos B."/>
            <person name="Barry K.W."/>
            <person name="Bonito G."/>
            <person name="Buee M."/>
            <person name="Carver A."/>
            <person name="Chen C."/>
            <person name="Cichocki N."/>
            <person name="Clum A."/>
            <person name="Culley D."/>
            <person name="Crous P.W."/>
            <person name="Fauchery L."/>
            <person name="Girlanda M."/>
            <person name="Hayes R.D."/>
            <person name="Keri Z."/>
            <person name="LaButti K."/>
            <person name="Lipzen A."/>
            <person name="Lombard V."/>
            <person name="Magnuson J."/>
            <person name="Maillard F."/>
            <person name="Murat C."/>
            <person name="Nolan M."/>
            <person name="Ohm R.A."/>
            <person name="Pangilinan J."/>
            <person name="Pereira M.F."/>
            <person name="Perotto S."/>
            <person name="Peter M."/>
            <person name="Pfister S."/>
            <person name="Riley R."/>
            <person name="Sitrit Y."/>
            <person name="Stielow J.B."/>
            <person name="Szollosi G."/>
            <person name="Zifcakova L."/>
            <person name="Stursova M."/>
            <person name="Spatafora J.W."/>
            <person name="Tedersoo L."/>
            <person name="Vaario L.M."/>
            <person name="Yamada A."/>
            <person name="Yan M."/>
            <person name="Wang P."/>
            <person name="Xu J."/>
            <person name="Bruns T."/>
            <person name="Baldrian P."/>
            <person name="Vilgalys R."/>
            <person name="Dunand C."/>
            <person name="Henrissat B."/>
            <person name="Grigoriev I.V."/>
            <person name="Hibbett D."/>
            <person name="Nagy L.G."/>
            <person name="Martin F.M."/>
        </authorList>
    </citation>
    <scope>NUCLEOTIDE SEQUENCE</scope>
    <source>
        <strain evidence="2">BED1</strain>
    </source>
</reference>
<reference evidence="2" key="1">
    <citation type="submission" date="2019-10" db="EMBL/GenBank/DDBJ databases">
        <authorList>
            <consortium name="DOE Joint Genome Institute"/>
            <person name="Kuo A."/>
            <person name="Miyauchi S."/>
            <person name="Kiss E."/>
            <person name="Drula E."/>
            <person name="Kohler A."/>
            <person name="Sanchez-Garcia M."/>
            <person name="Andreopoulos B."/>
            <person name="Barry K.W."/>
            <person name="Bonito G."/>
            <person name="Buee M."/>
            <person name="Carver A."/>
            <person name="Chen C."/>
            <person name="Cichocki N."/>
            <person name="Clum A."/>
            <person name="Culley D."/>
            <person name="Crous P.W."/>
            <person name="Fauchery L."/>
            <person name="Girlanda M."/>
            <person name="Hayes R."/>
            <person name="Keri Z."/>
            <person name="LaButti K."/>
            <person name="Lipzen A."/>
            <person name="Lombard V."/>
            <person name="Magnuson J."/>
            <person name="Maillard F."/>
            <person name="Morin E."/>
            <person name="Murat C."/>
            <person name="Nolan M."/>
            <person name="Ohm R."/>
            <person name="Pangilinan J."/>
            <person name="Pereira M."/>
            <person name="Perotto S."/>
            <person name="Peter M."/>
            <person name="Riley R."/>
            <person name="Sitrit Y."/>
            <person name="Stielow B."/>
            <person name="Szollosi G."/>
            <person name="Zifcakova L."/>
            <person name="Stursova M."/>
            <person name="Spatafora J.W."/>
            <person name="Tedersoo L."/>
            <person name="Vaario L.-M."/>
            <person name="Yamada A."/>
            <person name="Yan M."/>
            <person name="Wang P."/>
            <person name="Xu J."/>
            <person name="Bruns T."/>
            <person name="Baldrian P."/>
            <person name="Vilgalys R."/>
            <person name="Henrissat B."/>
            <person name="Grigoriev I.V."/>
            <person name="Hibbett D."/>
            <person name="Nagy L.G."/>
            <person name="Martin F.M."/>
        </authorList>
    </citation>
    <scope>NUCLEOTIDE SEQUENCE</scope>
    <source>
        <strain evidence="2">BED1</strain>
    </source>
</reference>
<dbReference type="Proteomes" id="UP001194468">
    <property type="component" value="Unassembled WGS sequence"/>
</dbReference>
<name>A0AAD4G8Q3_BOLED</name>
<gene>
    <name evidence="2" type="ORF">L210DRAFT_3734756</name>
</gene>
<feature type="region of interest" description="Disordered" evidence="1">
    <location>
        <begin position="1"/>
        <end position="22"/>
    </location>
</feature>
<keyword evidence="3" id="KW-1185">Reference proteome</keyword>
<organism evidence="2 3">
    <name type="scientific">Boletus edulis BED1</name>
    <dbReference type="NCBI Taxonomy" id="1328754"/>
    <lineage>
        <taxon>Eukaryota</taxon>
        <taxon>Fungi</taxon>
        <taxon>Dikarya</taxon>
        <taxon>Basidiomycota</taxon>
        <taxon>Agaricomycotina</taxon>
        <taxon>Agaricomycetes</taxon>
        <taxon>Agaricomycetidae</taxon>
        <taxon>Boletales</taxon>
        <taxon>Boletineae</taxon>
        <taxon>Boletaceae</taxon>
        <taxon>Boletoideae</taxon>
        <taxon>Boletus</taxon>
    </lineage>
</organism>
<evidence type="ECO:0000256" key="1">
    <source>
        <dbReference type="SAM" id="MobiDB-lite"/>
    </source>
</evidence>
<evidence type="ECO:0000313" key="2">
    <source>
        <dbReference type="EMBL" id="KAF8429363.1"/>
    </source>
</evidence>
<feature type="compositionally biased region" description="Pro residues" evidence="1">
    <location>
        <begin position="1"/>
        <end position="10"/>
    </location>
</feature>
<dbReference type="AlphaFoldDB" id="A0AAD4G8Q3"/>
<sequence length="169" mass="18726">MPLHTSPPPSFSSTNAHTSPQKEPLLTNSSFRYSICAMCSSGLCSPVPVQSCARSSRDKKMCWRAFRQIGRACLSLPHLSAVKLRVNPRHGTLYSLIGILYASLPPERVLQFWGATPVDATRGLSYMEITEMSVGKLPLFLQWATWSMQVRDENMTTALYDMLSGLAKG</sequence>
<protein>
    <submittedName>
        <fullName evidence="2">Uncharacterized protein</fullName>
    </submittedName>
</protein>